<organism evidence="3 4">
    <name type="scientific">Mycolicibacterium fluoranthenivorans</name>
    <dbReference type="NCBI Taxonomy" id="258505"/>
    <lineage>
        <taxon>Bacteria</taxon>
        <taxon>Bacillati</taxon>
        <taxon>Actinomycetota</taxon>
        <taxon>Actinomycetes</taxon>
        <taxon>Mycobacteriales</taxon>
        <taxon>Mycobacteriaceae</taxon>
        <taxon>Mycolicibacterium</taxon>
    </lineage>
</organism>
<feature type="compositionally biased region" description="Low complexity" evidence="1">
    <location>
        <begin position="822"/>
        <end position="835"/>
    </location>
</feature>
<feature type="region of interest" description="Disordered" evidence="1">
    <location>
        <begin position="913"/>
        <end position="973"/>
    </location>
</feature>
<name>A0A1G4VFK6_9MYCO</name>
<accession>A0A1G4VFK6</accession>
<reference evidence="4" key="1">
    <citation type="submission" date="2016-10" db="EMBL/GenBank/DDBJ databases">
        <authorList>
            <person name="Varghese N."/>
            <person name="Submissions S."/>
        </authorList>
    </citation>
    <scope>NUCLEOTIDE SEQUENCE [LARGE SCALE GENOMIC DNA]</scope>
    <source>
        <strain evidence="4">UNC267MFSha1.1M11</strain>
    </source>
</reference>
<feature type="compositionally biased region" description="Polar residues" evidence="1">
    <location>
        <begin position="836"/>
        <end position="846"/>
    </location>
</feature>
<feature type="compositionally biased region" description="Basic and acidic residues" evidence="1">
    <location>
        <begin position="930"/>
        <end position="961"/>
    </location>
</feature>
<feature type="compositionally biased region" description="Polar residues" evidence="1">
    <location>
        <begin position="1076"/>
        <end position="1085"/>
    </location>
</feature>
<dbReference type="InterPro" id="IPR058593">
    <property type="entry name" value="ARB_07466-like_C"/>
</dbReference>
<evidence type="ECO:0000256" key="1">
    <source>
        <dbReference type="SAM" id="MobiDB-lite"/>
    </source>
</evidence>
<feature type="compositionally biased region" description="Polar residues" evidence="1">
    <location>
        <begin position="916"/>
        <end position="927"/>
    </location>
</feature>
<feature type="domain" description="ARB-07466-like C-terminal" evidence="2">
    <location>
        <begin position="704"/>
        <end position="805"/>
    </location>
</feature>
<dbReference type="RefSeq" id="WP_090354053.1">
    <property type="nucleotide sequence ID" value="NZ_FMUB01000002.1"/>
</dbReference>
<evidence type="ECO:0000313" key="3">
    <source>
        <dbReference type="EMBL" id="SCX06005.1"/>
    </source>
</evidence>
<dbReference type="AlphaFoldDB" id="A0A1G4VFK6"/>
<dbReference type="STRING" id="1502745.SAMN02799620_00796"/>
<sequence>MADNDLGEYYTLPVIASFEGIDKQVESKFSKVFGSLGKQATTEISRGAGDGLKALEREVESASKAYEKLRDKASDAVGKVRVEEEKLAKARAAGKSDQITAAEERLAKARRDSARATREAEDSHKGLESAQRRLADGTDDLGGRFGSLSGLASGAGAAMASAGAVAAGAALAGITALGAGVLTVGNRLYELGSEFDDLSDNLQTKTGLTGDALDELMTSVERLGTTNVPSTFGEIGDVAAEVTRNLHLTGQPLEEVTSRLANLQRMGQEVNIRDLGKAFRAFGVDVADQPAALNSLYEASTRSGLQIDDLTGSVVKGGAALRALGLNFGESAALVSTFEDAGLDADKMLAGLTKGSAAFAKDGKSASEGLRDTVSEIGKLISAGNEVGAQNLANKVFGAKGGVNFFDAIKSGNLDVQSLSDSLSQTGLDINDVSDDTADWSERWQTLKNEVSDALKPLAGDVFDGVNEKLEELADWVSNHKSEVIDFFIGLGDAAITAADFVLDGVGQLSQGLGQFIEPFGDIEGAMLDFQAWQAEIRGDDDTARELRKQAQEAYGWGESLDKAGQAMRDFDPQKLRDGLHEIGDEAKNAAGHNDELSTSVDSIGTAAGTAWDNVKGLKKEIAGLSDTPIPAWVTGQPVGPPSIMAPGTDALSPGNLLPGAAPTGQLPGLPPLIPGGGGRGAGLNLQIAAAGGPGGVPRKVGSDSGLLPQTVAVKDDIASKFTEISDIGGYRADPNFPNEHPSGKAIDVMIPNWNTPEGKAYGDQVAAEALKQPGVDYVLWQQRQWNPDGSSTPMDDRGGSTANHLDHVHVHVEPGGKDTGAPASTYRTASATTSLPGTTASQNPGKVSAFGANYEPGKGTPGYNEDGEPGYYEQDPKAIRQAQQAIDDANERVKRADQAVAQAEARLAELDADASESQQLSAQNAVENAKTDAAKARREADDAKTDAAETSKGKFTAAKEAKKKGGGRGNSDLGGLGSIAGSFLKETFGFGDWLPDLASLFPVQAADALLGTIIPLASQYQSGEWTPGGLLGDALGTSPSPFGVPDVAVPPMPPGDQHIGPGGPGAPGPAPVTIDASTNISGNVGWSADEIDKRQQRNQQRAIPRIPIQ</sequence>
<evidence type="ECO:0000259" key="2">
    <source>
        <dbReference type="Pfam" id="PF26571"/>
    </source>
</evidence>
<dbReference type="Proteomes" id="UP000199707">
    <property type="component" value="Unassembled WGS sequence"/>
</dbReference>
<feature type="region of interest" description="Disordered" evidence="1">
    <location>
        <begin position="814"/>
        <end position="873"/>
    </location>
</feature>
<gene>
    <name evidence="3" type="ORF">SAMN02799620_00796</name>
</gene>
<feature type="region of interest" description="Disordered" evidence="1">
    <location>
        <begin position="1057"/>
        <end position="1110"/>
    </location>
</feature>
<evidence type="ECO:0000313" key="4">
    <source>
        <dbReference type="Proteomes" id="UP000199707"/>
    </source>
</evidence>
<dbReference type="Pfam" id="PF26571">
    <property type="entry name" value="VldE"/>
    <property type="match status" value="1"/>
</dbReference>
<proteinExistence type="predicted"/>
<protein>
    <submittedName>
        <fullName evidence="3">Phage-related minor tail protein</fullName>
    </submittedName>
</protein>
<dbReference type="EMBL" id="FMUB01000002">
    <property type="protein sequence ID" value="SCX06005.1"/>
    <property type="molecule type" value="Genomic_DNA"/>
</dbReference>
<feature type="region of interest" description="Disordered" evidence="1">
    <location>
        <begin position="109"/>
        <end position="131"/>
    </location>
</feature>